<keyword evidence="1" id="KW-0547">Nucleotide-binding</keyword>
<dbReference type="SMART" id="SM00100">
    <property type="entry name" value="cNMP"/>
    <property type="match status" value="1"/>
</dbReference>
<dbReference type="InterPro" id="IPR000719">
    <property type="entry name" value="Prot_kinase_dom"/>
</dbReference>
<gene>
    <name evidence="5" type="ORF">HNQ51_000218</name>
</gene>
<dbReference type="Gene3D" id="2.60.120.10">
    <property type="entry name" value="Jelly Rolls"/>
    <property type="match status" value="1"/>
</dbReference>
<dbReference type="AlphaFoldDB" id="A0A840RY95"/>
<keyword evidence="6" id="KW-1185">Reference proteome</keyword>
<dbReference type="InterPro" id="IPR011009">
    <property type="entry name" value="Kinase-like_dom_sf"/>
</dbReference>
<proteinExistence type="predicted"/>
<dbReference type="CDD" id="cd14014">
    <property type="entry name" value="STKc_PknB_like"/>
    <property type="match status" value="1"/>
</dbReference>
<feature type="domain" description="Protein kinase" evidence="3">
    <location>
        <begin position="33"/>
        <end position="303"/>
    </location>
</feature>
<dbReference type="SMART" id="SM00220">
    <property type="entry name" value="S_TKc"/>
    <property type="match status" value="1"/>
</dbReference>
<dbReference type="Gene3D" id="3.30.200.20">
    <property type="entry name" value="Phosphorylase Kinase, domain 1"/>
    <property type="match status" value="1"/>
</dbReference>
<dbReference type="PANTHER" id="PTHR24348:SF72">
    <property type="entry name" value="SERINE_THREONINE PROTEIN KINASE"/>
    <property type="match status" value="1"/>
</dbReference>
<dbReference type="Gene3D" id="1.10.510.10">
    <property type="entry name" value="Transferase(Phosphotransferase) domain 1"/>
    <property type="match status" value="1"/>
</dbReference>
<feature type="region of interest" description="Disordered" evidence="2">
    <location>
        <begin position="1"/>
        <end position="26"/>
    </location>
</feature>
<evidence type="ECO:0000259" key="3">
    <source>
        <dbReference type="PROSITE" id="PS50011"/>
    </source>
</evidence>
<dbReference type="PANTHER" id="PTHR24348">
    <property type="entry name" value="SERINE/THREONINE-PROTEIN KINASE UNC-51-RELATED"/>
    <property type="match status" value="1"/>
</dbReference>
<dbReference type="InterPro" id="IPR017441">
    <property type="entry name" value="Protein_kinase_ATP_BS"/>
</dbReference>
<dbReference type="RefSeq" id="WP_138857986.1">
    <property type="nucleotide sequence ID" value="NZ_CP040709.1"/>
</dbReference>
<name>A0A840RY95_9BURK</name>
<evidence type="ECO:0000256" key="1">
    <source>
        <dbReference type="PROSITE-ProRule" id="PRU10141"/>
    </source>
</evidence>
<dbReference type="GO" id="GO:0005524">
    <property type="term" value="F:ATP binding"/>
    <property type="evidence" value="ECO:0007669"/>
    <property type="project" value="UniProtKB-UniRule"/>
</dbReference>
<protein>
    <submittedName>
        <fullName evidence="5">tRNA A-37 threonylcarbamoyl transferase component Bud32</fullName>
    </submittedName>
</protein>
<dbReference type="SUPFAM" id="SSF51206">
    <property type="entry name" value="cAMP-binding domain-like"/>
    <property type="match status" value="1"/>
</dbReference>
<keyword evidence="5" id="KW-0808">Transferase</keyword>
<keyword evidence="1" id="KW-0067">ATP-binding</keyword>
<evidence type="ECO:0000313" key="6">
    <source>
        <dbReference type="Proteomes" id="UP000554837"/>
    </source>
</evidence>
<dbReference type="OrthoDB" id="9791419at2"/>
<feature type="compositionally biased region" description="Low complexity" evidence="2">
    <location>
        <begin position="1"/>
        <end position="12"/>
    </location>
</feature>
<dbReference type="Pfam" id="PF00069">
    <property type="entry name" value="Pkinase"/>
    <property type="match status" value="1"/>
</dbReference>
<dbReference type="InterPro" id="IPR018490">
    <property type="entry name" value="cNMP-bd_dom_sf"/>
</dbReference>
<sequence length="465" mass="51854">MSSPSDLSLPPGSTFPASEPPAQSDLPAHIGKYKVVRRLGEGATADVFLCRDPFHDQDVAIKRVRAWKEASRSGEMALNMRDHFFAAEAALAGRLQHPNVVHILDAVFDEDNPYLVMEFVPGVTLKHFCRADRLLPLDQIVELGFKCAMALGYCFRQGLIHRDVKPANLLALLDEQGQALDVKVSDFGSALHLDSDRTQVHRVGSLAYMPPEQLEGGDVDARADMYALGAVLYHLIAGKPPFEAPSQMALMHQIYNVAPKPLSELRDGVGPELDAVVLRALSKRADDRFENWDAFARALSDLVAKQLIPLARFTEVKDSERFSLLRSLEFFADFGDIEIWEVVRRARWRRYPEGHYLFKKGQEGGSFHIIALGHLEVRRDGRAVAELGAGTSVGEMAYLAPNPELRTHSTDVRVMSVCTTVSFTPQLLGSLSGECQHRFDRAFIKVLVRRLHAAHEQLAHPRRIL</sequence>
<dbReference type="PROSITE" id="PS50011">
    <property type="entry name" value="PROTEIN_KINASE_DOM"/>
    <property type="match status" value="1"/>
</dbReference>
<organism evidence="5 6">
    <name type="scientific">Inhella inkyongensis</name>
    <dbReference type="NCBI Taxonomy" id="392593"/>
    <lineage>
        <taxon>Bacteria</taxon>
        <taxon>Pseudomonadati</taxon>
        <taxon>Pseudomonadota</taxon>
        <taxon>Betaproteobacteria</taxon>
        <taxon>Burkholderiales</taxon>
        <taxon>Sphaerotilaceae</taxon>
        <taxon>Inhella</taxon>
    </lineage>
</organism>
<comment type="caution">
    <text evidence="5">The sequence shown here is derived from an EMBL/GenBank/DDBJ whole genome shotgun (WGS) entry which is preliminary data.</text>
</comment>
<dbReference type="EMBL" id="JACHHO010000001">
    <property type="protein sequence ID" value="MBB5202925.1"/>
    <property type="molecule type" value="Genomic_DNA"/>
</dbReference>
<dbReference type="InterPro" id="IPR014710">
    <property type="entry name" value="RmlC-like_jellyroll"/>
</dbReference>
<dbReference type="Proteomes" id="UP000554837">
    <property type="component" value="Unassembled WGS sequence"/>
</dbReference>
<dbReference type="GO" id="GO:0004674">
    <property type="term" value="F:protein serine/threonine kinase activity"/>
    <property type="evidence" value="ECO:0007669"/>
    <property type="project" value="InterPro"/>
</dbReference>
<dbReference type="InterPro" id="IPR045269">
    <property type="entry name" value="Atg1-like"/>
</dbReference>
<dbReference type="SUPFAM" id="SSF56112">
    <property type="entry name" value="Protein kinase-like (PK-like)"/>
    <property type="match status" value="1"/>
</dbReference>
<evidence type="ECO:0000259" key="4">
    <source>
        <dbReference type="PROSITE" id="PS50042"/>
    </source>
</evidence>
<dbReference type="InterPro" id="IPR000595">
    <property type="entry name" value="cNMP-bd_dom"/>
</dbReference>
<dbReference type="Pfam" id="PF00027">
    <property type="entry name" value="cNMP_binding"/>
    <property type="match status" value="1"/>
</dbReference>
<reference evidence="5 6" key="1">
    <citation type="submission" date="2020-08" db="EMBL/GenBank/DDBJ databases">
        <title>Genomic Encyclopedia of Type Strains, Phase IV (KMG-IV): sequencing the most valuable type-strain genomes for metagenomic binning, comparative biology and taxonomic classification.</title>
        <authorList>
            <person name="Goeker M."/>
        </authorList>
    </citation>
    <scope>NUCLEOTIDE SEQUENCE [LARGE SCALE GENOMIC DNA]</scope>
    <source>
        <strain evidence="5 6">DSM 23958</strain>
    </source>
</reference>
<feature type="binding site" evidence="1">
    <location>
        <position position="62"/>
    </location>
    <ligand>
        <name>ATP</name>
        <dbReference type="ChEBI" id="CHEBI:30616"/>
    </ligand>
</feature>
<dbReference type="PROSITE" id="PS00107">
    <property type="entry name" value="PROTEIN_KINASE_ATP"/>
    <property type="match status" value="1"/>
</dbReference>
<feature type="domain" description="Cyclic nucleotide-binding" evidence="4">
    <location>
        <begin position="330"/>
        <end position="403"/>
    </location>
</feature>
<dbReference type="CDD" id="cd00038">
    <property type="entry name" value="CAP_ED"/>
    <property type="match status" value="1"/>
</dbReference>
<evidence type="ECO:0000256" key="2">
    <source>
        <dbReference type="SAM" id="MobiDB-lite"/>
    </source>
</evidence>
<dbReference type="PROSITE" id="PS50042">
    <property type="entry name" value="CNMP_BINDING_3"/>
    <property type="match status" value="1"/>
</dbReference>
<accession>A0A840RY95</accession>
<evidence type="ECO:0000313" key="5">
    <source>
        <dbReference type="EMBL" id="MBB5202925.1"/>
    </source>
</evidence>
<dbReference type="GO" id="GO:0005737">
    <property type="term" value="C:cytoplasm"/>
    <property type="evidence" value="ECO:0007669"/>
    <property type="project" value="TreeGrafter"/>
</dbReference>